<dbReference type="PANTHER" id="PTHR19303">
    <property type="entry name" value="TRANSPOSON"/>
    <property type="match status" value="1"/>
</dbReference>
<dbReference type="Proteomes" id="UP000242877">
    <property type="component" value="Unassembled WGS sequence"/>
</dbReference>
<keyword evidence="6" id="KW-0255">Endonuclease</keyword>
<keyword evidence="3" id="KW-0539">Nucleus</keyword>
<feature type="region of interest" description="Disordered" evidence="4">
    <location>
        <begin position="517"/>
        <end position="537"/>
    </location>
</feature>
<organism evidence="6 7">
    <name type="scientific">Ascosphaera apis ARSEF 7405</name>
    <dbReference type="NCBI Taxonomy" id="392613"/>
    <lineage>
        <taxon>Eukaryota</taxon>
        <taxon>Fungi</taxon>
        <taxon>Dikarya</taxon>
        <taxon>Ascomycota</taxon>
        <taxon>Pezizomycotina</taxon>
        <taxon>Eurotiomycetes</taxon>
        <taxon>Eurotiomycetidae</taxon>
        <taxon>Onygenales</taxon>
        <taxon>Ascosphaeraceae</taxon>
        <taxon>Ascosphaera</taxon>
    </lineage>
</organism>
<keyword evidence="6" id="KW-0378">Hydrolase</keyword>
<gene>
    <name evidence="6" type="ORF">AAP_01263</name>
</gene>
<dbReference type="PROSITE" id="PS51253">
    <property type="entry name" value="HTH_CENPB"/>
    <property type="match status" value="1"/>
</dbReference>
<dbReference type="InterPro" id="IPR009057">
    <property type="entry name" value="Homeodomain-like_sf"/>
</dbReference>
<proteinExistence type="predicted"/>
<dbReference type="SMART" id="SM00674">
    <property type="entry name" value="CENPB"/>
    <property type="match status" value="1"/>
</dbReference>
<dbReference type="VEuPathDB" id="FungiDB:AAP_01263"/>
<dbReference type="OrthoDB" id="4457643at2759"/>
<dbReference type="GO" id="GO:0004519">
    <property type="term" value="F:endonuclease activity"/>
    <property type="evidence" value="ECO:0007669"/>
    <property type="project" value="UniProtKB-KW"/>
</dbReference>
<evidence type="ECO:0000256" key="3">
    <source>
        <dbReference type="ARBA" id="ARBA00023242"/>
    </source>
</evidence>
<name>A0A168BQ18_9EURO</name>
<dbReference type="InterPro" id="IPR050863">
    <property type="entry name" value="CenT-Element_Derived"/>
</dbReference>
<protein>
    <submittedName>
        <fullName evidence="6">DDE superfamily endonuclease, CENP-B-like protein</fullName>
    </submittedName>
</protein>
<dbReference type="InterPro" id="IPR004875">
    <property type="entry name" value="DDE_SF_endonuclease_dom"/>
</dbReference>
<evidence type="ECO:0000313" key="6">
    <source>
        <dbReference type="EMBL" id="KZZ95587.1"/>
    </source>
</evidence>
<dbReference type="PANTHER" id="PTHR19303:SF74">
    <property type="entry name" value="POGO TRANSPOSABLE ELEMENT WITH KRAB DOMAIN"/>
    <property type="match status" value="1"/>
</dbReference>
<dbReference type="InterPro" id="IPR006600">
    <property type="entry name" value="HTH_CenpB_DNA-bd_dom"/>
</dbReference>
<keyword evidence="6" id="KW-0540">Nuclease</keyword>
<dbReference type="GO" id="GO:0003677">
    <property type="term" value="F:DNA binding"/>
    <property type="evidence" value="ECO:0007669"/>
    <property type="project" value="UniProtKB-KW"/>
</dbReference>
<comment type="subcellular location">
    <subcellularLocation>
        <location evidence="1">Nucleus</location>
    </subcellularLocation>
</comment>
<evidence type="ECO:0000256" key="1">
    <source>
        <dbReference type="ARBA" id="ARBA00004123"/>
    </source>
</evidence>
<dbReference type="Gene3D" id="3.30.420.10">
    <property type="entry name" value="Ribonuclease H-like superfamily/Ribonuclease H"/>
    <property type="match status" value="1"/>
</dbReference>
<feature type="domain" description="HTH CENPB-type" evidence="5">
    <location>
        <begin position="51"/>
        <end position="121"/>
    </location>
</feature>
<dbReference type="AlphaFoldDB" id="A0A168BQ18"/>
<dbReference type="SUPFAM" id="SSF46689">
    <property type="entry name" value="Homeodomain-like"/>
    <property type="match status" value="1"/>
</dbReference>
<accession>A0A168BQ18</accession>
<dbReference type="EMBL" id="AZGZ01000004">
    <property type="protein sequence ID" value="KZZ95587.1"/>
    <property type="molecule type" value="Genomic_DNA"/>
</dbReference>
<feature type="compositionally biased region" description="Basic and acidic residues" evidence="4">
    <location>
        <begin position="517"/>
        <end position="533"/>
    </location>
</feature>
<reference evidence="6 7" key="1">
    <citation type="journal article" date="2016" name="Genome Biol. Evol.">
        <title>Divergent and convergent evolution of fungal pathogenicity.</title>
        <authorList>
            <person name="Shang Y."/>
            <person name="Xiao G."/>
            <person name="Zheng P."/>
            <person name="Cen K."/>
            <person name="Zhan S."/>
            <person name="Wang C."/>
        </authorList>
    </citation>
    <scope>NUCLEOTIDE SEQUENCE [LARGE SCALE GENOMIC DNA]</scope>
    <source>
        <strain evidence="6 7">ARSEF 7405</strain>
    </source>
</reference>
<evidence type="ECO:0000259" key="5">
    <source>
        <dbReference type="PROSITE" id="PS51253"/>
    </source>
</evidence>
<keyword evidence="2" id="KW-0238">DNA-binding</keyword>
<dbReference type="Pfam" id="PF05225">
    <property type="entry name" value="HTH_psq"/>
    <property type="match status" value="1"/>
</dbReference>
<evidence type="ECO:0000256" key="2">
    <source>
        <dbReference type="ARBA" id="ARBA00023125"/>
    </source>
</evidence>
<keyword evidence="7" id="KW-1185">Reference proteome</keyword>
<sequence>MSSLNEKNLSLAIASLENGESPSIAKAALAFNVNRTTLSRRYKGQTLCHEESHQHLQRLSPPQEKYLTDWIIDLDRRGLPPSYLRVKEMAKRILHESGDDEDLGANWIRGYRKRNPSITSLLGVRLDHKRVDGTQYDIMKTFYDRFHEIQARYKVKPQNIWNVDETGLHAGRGSNGRVLGENRGKKRTFKRDPEVREWVTVIECINAVGGRIRPFVIFKGQEIQNTWFNAESPAWRYTCSMNGWTSNDIGKDWVMNSFLKEAVSTTNHTHSILVMDNHASHTSLEIEIECKLRNVHIIFLPPHSSHILQPLDLSYFGPLKAKCRNFINSISELTDAQPIKKWRFLEAYSTAWNSITINTILSGWSAAGLHPFDPNRGLNSSFMRDLRANKRAELPLYTPSLPPAINSAETAETAETAEQISYMSTPKHQRQLHTMLRLYEKSNVGKDTTAGRALFREIKYKLGRSINASQAEIAQLKDALHQKECELEAQMQKKRKRVRNTDGGRVVEMEDIERVNQELHQKEQEDKARRAAQEAEEAAMNIHTWQLDNY</sequence>
<evidence type="ECO:0000256" key="4">
    <source>
        <dbReference type="SAM" id="MobiDB-lite"/>
    </source>
</evidence>
<evidence type="ECO:0000313" key="7">
    <source>
        <dbReference type="Proteomes" id="UP000242877"/>
    </source>
</evidence>
<dbReference type="InterPro" id="IPR007889">
    <property type="entry name" value="HTH_Psq"/>
</dbReference>
<dbReference type="GO" id="GO:0005634">
    <property type="term" value="C:nucleus"/>
    <property type="evidence" value="ECO:0007669"/>
    <property type="project" value="UniProtKB-SubCell"/>
</dbReference>
<dbReference type="Pfam" id="PF03221">
    <property type="entry name" value="HTH_Tnp_Tc5"/>
    <property type="match status" value="1"/>
</dbReference>
<dbReference type="Pfam" id="PF03184">
    <property type="entry name" value="DDE_1"/>
    <property type="match status" value="1"/>
</dbReference>
<comment type="caution">
    <text evidence="6">The sequence shown here is derived from an EMBL/GenBank/DDBJ whole genome shotgun (WGS) entry which is preliminary data.</text>
</comment>
<dbReference type="InterPro" id="IPR036397">
    <property type="entry name" value="RNaseH_sf"/>
</dbReference>